<gene>
    <name evidence="2" type="ORF">JQC75_10350</name>
</gene>
<keyword evidence="3" id="KW-1185">Reference proteome</keyword>
<organism evidence="2 3">
    <name type="scientific">Shewanella litorisediminis</name>
    <dbReference type="NCBI Taxonomy" id="1173586"/>
    <lineage>
        <taxon>Bacteria</taxon>
        <taxon>Pseudomonadati</taxon>
        <taxon>Pseudomonadota</taxon>
        <taxon>Gammaproteobacteria</taxon>
        <taxon>Alteromonadales</taxon>
        <taxon>Shewanellaceae</taxon>
        <taxon>Shewanella</taxon>
    </lineage>
</organism>
<proteinExistence type="predicted"/>
<sequence>MANDHQASMGISDSGNCAGNLKGTELYQLSDTLTDWIVETIGESVSRVDINNQGWTNLVLEINGRWMARLPKPLSDDAGHALTSRYTLEKQLLDTLTASIGRDGSNNLSSSVLPKVYLAPDNLEVCMLYPKLAGNPIDWQSEQMNVSGAKAYTPLAGALGALLAKLHTTKMAHPQLVAYPYGDEDFLGDVLPALHPLVSDETYNNAYRYFSTVLDTLNSQSKVSVSLCHGDFGPANILLGSDFRLSAVLDFSDVCLGDAAMDFAPLWRRSPSQFMHDLLATYREVSGEDHWQSLQSQTLNNRIQFHALRKAVFVVWYGKGYGFDNGITGSLNYLKQYFTPGHP</sequence>
<dbReference type="SUPFAM" id="SSF56112">
    <property type="entry name" value="Protein kinase-like (PK-like)"/>
    <property type="match status" value="1"/>
</dbReference>
<dbReference type="InterPro" id="IPR002575">
    <property type="entry name" value="Aminoglycoside_PTrfase"/>
</dbReference>
<evidence type="ECO:0000313" key="3">
    <source>
        <dbReference type="Proteomes" id="UP000596252"/>
    </source>
</evidence>
<name>A0ABX7FZ48_9GAMM</name>
<dbReference type="RefSeq" id="WP_203324041.1">
    <property type="nucleotide sequence ID" value="NZ_CP069213.1"/>
</dbReference>
<dbReference type="PANTHER" id="PTHR21310:SF15">
    <property type="entry name" value="AMINOGLYCOSIDE PHOSPHOTRANSFERASE DOMAIN-CONTAINING PROTEIN"/>
    <property type="match status" value="1"/>
</dbReference>
<dbReference type="InterPro" id="IPR051678">
    <property type="entry name" value="AGP_Transferase"/>
</dbReference>
<evidence type="ECO:0000313" key="2">
    <source>
        <dbReference type="EMBL" id="QRH00309.1"/>
    </source>
</evidence>
<dbReference type="EMBL" id="CP069213">
    <property type="protein sequence ID" value="QRH00309.1"/>
    <property type="molecule type" value="Genomic_DNA"/>
</dbReference>
<protein>
    <submittedName>
        <fullName evidence="2">Phosphotransferase</fullName>
    </submittedName>
</protein>
<feature type="domain" description="Aminoglycoside phosphotransferase" evidence="1">
    <location>
        <begin position="114"/>
        <end position="293"/>
    </location>
</feature>
<dbReference type="Pfam" id="PF01636">
    <property type="entry name" value="APH"/>
    <property type="match status" value="1"/>
</dbReference>
<dbReference type="Gene3D" id="3.90.1200.10">
    <property type="match status" value="1"/>
</dbReference>
<dbReference type="Proteomes" id="UP000596252">
    <property type="component" value="Chromosome"/>
</dbReference>
<accession>A0ABX7FZ48</accession>
<evidence type="ECO:0000259" key="1">
    <source>
        <dbReference type="Pfam" id="PF01636"/>
    </source>
</evidence>
<dbReference type="PANTHER" id="PTHR21310">
    <property type="entry name" value="AMINOGLYCOSIDE PHOSPHOTRANSFERASE-RELATED-RELATED"/>
    <property type="match status" value="1"/>
</dbReference>
<dbReference type="InterPro" id="IPR011009">
    <property type="entry name" value="Kinase-like_dom_sf"/>
</dbReference>
<reference evidence="2 3" key="1">
    <citation type="journal article" date="2012" name="Antonie Van Leeuwenhoek">
        <title>Shewanella litorisediminis sp. nov., a gammaproteobacterium isolated from a tidal flat sediment.</title>
        <authorList>
            <person name="Lee M.H."/>
            <person name="Yoon J.H."/>
        </authorList>
    </citation>
    <scope>NUCLEOTIDE SEQUENCE [LARGE SCALE GENOMIC DNA]</scope>
    <source>
        <strain evidence="2 3">SMK1-12</strain>
    </source>
</reference>